<keyword evidence="2" id="KW-0539">Nucleus</keyword>
<evidence type="ECO:0000256" key="2">
    <source>
        <dbReference type="ARBA" id="ARBA00023242"/>
    </source>
</evidence>
<dbReference type="CDD" id="cd12148">
    <property type="entry name" value="fungal_TF_MHR"/>
    <property type="match status" value="1"/>
</dbReference>
<feature type="region of interest" description="Disordered" evidence="3">
    <location>
        <begin position="671"/>
        <end position="741"/>
    </location>
</feature>
<feature type="region of interest" description="Disordered" evidence="3">
    <location>
        <begin position="38"/>
        <end position="154"/>
    </location>
</feature>
<dbReference type="GO" id="GO:0000976">
    <property type="term" value="F:transcription cis-regulatory region binding"/>
    <property type="evidence" value="ECO:0007669"/>
    <property type="project" value="TreeGrafter"/>
</dbReference>
<comment type="subcellular location">
    <subcellularLocation>
        <location evidence="1">Nucleus</location>
    </subcellularLocation>
</comment>
<feature type="compositionally biased region" description="Acidic residues" evidence="3">
    <location>
        <begin position="75"/>
        <end position="88"/>
    </location>
</feature>
<feature type="compositionally biased region" description="Polar residues" evidence="3">
    <location>
        <begin position="1"/>
        <end position="17"/>
    </location>
</feature>
<protein>
    <submittedName>
        <fullName evidence="4">Uncharacterized protein</fullName>
    </submittedName>
</protein>
<keyword evidence="5" id="KW-1185">Reference proteome</keyword>
<accession>A0AAN7SVP5</accession>
<evidence type="ECO:0000313" key="5">
    <source>
        <dbReference type="Proteomes" id="UP001309876"/>
    </source>
</evidence>
<sequence length="741" mass="84606">MPPVQTANLQSLDPAQTTKHRRTRSGCFTCRSCRKGNRECEFPQSASSAKRTKNEPKSTTSETASEKLETIKDESETETDEDEEEEDPSASATSKVNQRKLESAQGRGQSRNNPSRSQRQRQQSNASARTYEQPGTPSTDTSAHEAPLSPALQCPSPLRKWRQIKPDLKPEIETYLRFQHDYMTFCHYLFKIDPEDFVHKELIDLALQFEPLLYAVVAFAAYHFAVRLPEPQADFNSFWKYYCKSIVTLRKHLETTGSRDDLVLLTVLQLATFEEYMGDWTNLATHHRAANGILTSNYTPQTIMKTDRSRKIFDWYIRMDVIAGLMAMRDISLDRSWLDHAMKWHDERCIEEDDDNTDNKLIYFSKGMEVMGYDIAHTFTQANELLEKGISTIDTVLNQANELYVRLDKMRRRIQQLNDPAFSGIEPNTPRDEDDAFDPNIPLFRDALWPLNYIWLDWYGILIMLKQQTLLAILKAQRLQAELRLEVKTNENLQRQAARIPAELMQYSKIQCQIYNAIRSSPSAPAGATLICYASLGLSAVFLPRAPPSENSKYTMWARRQLANIEKQGYVWPPHFRKEMAHIWQDPEIEDWWLPKGEGNTRIISEIRAVVQDRVAAAMSSPNNDGRNDLREIKGLFEKMDINRERRGSATVLDPNYVNSTAGMAHAASLVSTPEDGGSSAGSVTGFSPRSIDTENENSKYRRRRKSTRSNDTNDTPSTQSTSLASNRMSGIWEEQPRAGG</sequence>
<comment type="caution">
    <text evidence="4">The sequence shown here is derived from an EMBL/GenBank/DDBJ whole genome shotgun (WGS) entry which is preliminary data.</text>
</comment>
<feature type="compositionally biased region" description="Polar residues" evidence="3">
    <location>
        <begin position="711"/>
        <end position="729"/>
    </location>
</feature>
<dbReference type="GO" id="GO:0045944">
    <property type="term" value="P:positive regulation of transcription by RNA polymerase II"/>
    <property type="evidence" value="ECO:0007669"/>
    <property type="project" value="TreeGrafter"/>
</dbReference>
<dbReference type="Proteomes" id="UP001309876">
    <property type="component" value="Unassembled WGS sequence"/>
</dbReference>
<organism evidence="4 5">
    <name type="scientific">Lithohypha guttulata</name>
    <dbReference type="NCBI Taxonomy" id="1690604"/>
    <lineage>
        <taxon>Eukaryota</taxon>
        <taxon>Fungi</taxon>
        <taxon>Dikarya</taxon>
        <taxon>Ascomycota</taxon>
        <taxon>Pezizomycotina</taxon>
        <taxon>Eurotiomycetes</taxon>
        <taxon>Chaetothyriomycetidae</taxon>
        <taxon>Chaetothyriales</taxon>
        <taxon>Trichomeriaceae</taxon>
        <taxon>Lithohypha</taxon>
    </lineage>
</organism>
<dbReference type="AlphaFoldDB" id="A0AAN7SVP5"/>
<dbReference type="PANTHER" id="PTHR37534">
    <property type="entry name" value="TRANSCRIPTIONAL ACTIVATOR PROTEIN UGA3"/>
    <property type="match status" value="1"/>
</dbReference>
<dbReference type="InterPro" id="IPR021858">
    <property type="entry name" value="Fun_TF"/>
</dbReference>
<proteinExistence type="predicted"/>
<evidence type="ECO:0000256" key="3">
    <source>
        <dbReference type="SAM" id="MobiDB-lite"/>
    </source>
</evidence>
<dbReference type="GO" id="GO:0005634">
    <property type="term" value="C:nucleus"/>
    <property type="evidence" value="ECO:0007669"/>
    <property type="project" value="UniProtKB-SubCell"/>
</dbReference>
<dbReference type="EMBL" id="JAVRRJ010000008">
    <property type="protein sequence ID" value="KAK5082387.1"/>
    <property type="molecule type" value="Genomic_DNA"/>
</dbReference>
<gene>
    <name evidence="4" type="ORF">LTR05_007534</name>
</gene>
<evidence type="ECO:0000313" key="4">
    <source>
        <dbReference type="EMBL" id="KAK5082387.1"/>
    </source>
</evidence>
<dbReference type="GO" id="GO:0003700">
    <property type="term" value="F:DNA-binding transcription factor activity"/>
    <property type="evidence" value="ECO:0007669"/>
    <property type="project" value="TreeGrafter"/>
</dbReference>
<feature type="region of interest" description="Disordered" evidence="3">
    <location>
        <begin position="1"/>
        <end position="26"/>
    </location>
</feature>
<dbReference type="PANTHER" id="PTHR37534:SF10">
    <property type="entry name" value="ZN(II)2CYS6 TRANSCRIPTION FACTOR (EUROFUNG)"/>
    <property type="match status" value="1"/>
</dbReference>
<name>A0AAN7SVP5_9EURO</name>
<dbReference type="Pfam" id="PF11951">
    <property type="entry name" value="Fungal_trans_2"/>
    <property type="match status" value="1"/>
</dbReference>
<reference evidence="4 5" key="1">
    <citation type="submission" date="2023-08" db="EMBL/GenBank/DDBJ databases">
        <title>Black Yeasts Isolated from many extreme environments.</title>
        <authorList>
            <person name="Coleine C."/>
            <person name="Stajich J.E."/>
            <person name="Selbmann L."/>
        </authorList>
    </citation>
    <scope>NUCLEOTIDE SEQUENCE [LARGE SCALE GENOMIC DNA]</scope>
    <source>
        <strain evidence="4 5">CCFEE 5910</strain>
    </source>
</reference>
<feature type="compositionally biased region" description="Low complexity" evidence="3">
    <location>
        <begin position="109"/>
        <end position="129"/>
    </location>
</feature>
<evidence type="ECO:0000256" key="1">
    <source>
        <dbReference type="ARBA" id="ARBA00004123"/>
    </source>
</evidence>
<feature type="compositionally biased region" description="Basic and acidic residues" evidence="3">
    <location>
        <begin position="64"/>
        <end position="74"/>
    </location>
</feature>